<evidence type="ECO:0000313" key="14">
    <source>
        <dbReference type="RefSeq" id="XP_003747261.1"/>
    </source>
</evidence>
<keyword evidence="2" id="KW-0268">Exocytosis</keyword>
<dbReference type="Pfam" id="PF00023">
    <property type="entry name" value="Ank"/>
    <property type="match status" value="1"/>
</dbReference>
<comment type="subcellular location">
    <subcellularLocation>
        <location evidence="1">Target cell membrane</location>
    </subcellularLocation>
</comment>
<proteinExistence type="inferred from homology"/>
<organism evidence="13 14">
    <name type="scientific">Galendromus occidentalis</name>
    <name type="common">western predatory mite</name>
    <dbReference type="NCBI Taxonomy" id="34638"/>
    <lineage>
        <taxon>Eukaryota</taxon>
        <taxon>Metazoa</taxon>
        <taxon>Ecdysozoa</taxon>
        <taxon>Arthropoda</taxon>
        <taxon>Chelicerata</taxon>
        <taxon>Arachnida</taxon>
        <taxon>Acari</taxon>
        <taxon>Parasitiformes</taxon>
        <taxon>Mesostigmata</taxon>
        <taxon>Gamasina</taxon>
        <taxon>Phytoseioidea</taxon>
        <taxon>Phytoseiidae</taxon>
        <taxon>Typhlodrominae</taxon>
        <taxon>Galendromus</taxon>
    </lineage>
</organism>
<keyword evidence="5" id="KW-0528">Neurotoxin</keyword>
<dbReference type="GeneID" id="100904630"/>
<dbReference type="SMART" id="SM00248">
    <property type="entry name" value="ANK"/>
    <property type="match status" value="3"/>
</dbReference>
<keyword evidence="13" id="KW-1185">Reference proteome</keyword>
<gene>
    <name evidence="14" type="primary">LOC100904630</name>
</gene>
<dbReference type="PROSITE" id="PS50297">
    <property type="entry name" value="ANK_REP_REGION"/>
    <property type="match status" value="2"/>
</dbReference>
<keyword evidence="3" id="KW-1052">Target cell membrane</keyword>
<feature type="repeat" description="ANK" evidence="12">
    <location>
        <begin position="125"/>
        <end position="157"/>
    </location>
</feature>
<evidence type="ECO:0000256" key="10">
    <source>
        <dbReference type="ARBA" id="ARBA00049715"/>
    </source>
</evidence>
<evidence type="ECO:0000256" key="4">
    <source>
        <dbReference type="ARBA" id="ARBA00022737"/>
    </source>
</evidence>
<evidence type="ECO:0000256" key="1">
    <source>
        <dbReference type="ARBA" id="ARBA00004175"/>
    </source>
</evidence>
<accession>A0AAJ6QXN7</accession>
<evidence type="ECO:0000256" key="11">
    <source>
        <dbReference type="ARBA" id="ARBA00049811"/>
    </source>
</evidence>
<evidence type="ECO:0000313" key="13">
    <source>
        <dbReference type="Proteomes" id="UP000694867"/>
    </source>
</evidence>
<dbReference type="RefSeq" id="XP_003747261.1">
    <property type="nucleotide sequence ID" value="XM_003747213.1"/>
</dbReference>
<dbReference type="PROSITE" id="PS50088">
    <property type="entry name" value="ANK_REPEAT"/>
    <property type="match status" value="2"/>
</dbReference>
<keyword evidence="5" id="KW-0800">Toxin</keyword>
<dbReference type="Pfam" id="PF12796">
    <property type="entry name" value="Ank_2"/>
    <property type="match status" value="1"/>
</dbReference>
<sequence>MVEHLYIPQVSELLLIRKQSHCVLIGDPHDAIHGHVDVLNRLLTAGGTSLVDSEDSCGTTPLMDAVRFGSKECSSLLLNSGASLERRDKMGRNVLHIAAQSGSSSDILDLLLDKNCLQVNCRTANGQTALHLAARENQVGCLEHLLSIGADPALRDDTGATGTKFRILRLLWKVLSVQSTDSDIFPLVAAGDVAMKFNNRTLCDILRT</sequence>
<dbReference type="Gene3D" id="1.25.40.20">
    <property type="entry name" value="Ankyrin repeat-containing domain"/>
    <property type="match status" value="2"/>
</dbReference>
<dbReference type="GO" id="GO:0006887">
    <property type="term" value="P:exocytosis"/>
    <property type="evidence" value="ECO:0007669"/>
    <property type="project" value="UniProtKB-KW"/>
</dbReference>
<dbReference type="GO" id="GO:0044231">
    <property type="term" value="C:host cell presynaptic membrane"/>
    <property type="evidence" value="ECO:0007669"/>
    <property type="project" value="UniProtKB-KW"/>
</dbReference>
<evidence type="ECO:0000256" key="6">
    <source>
        <dbReference type="ARBA" id="ARBA00023043"/>
    </source>
</evidence>
<keyword evidence="6 12" id="KW-0040">ANK repeat</keyword>
<dbReference type="KEGG" id="goe:100904630"/>
<name>A0AAJ6QXN7_9ACAR</name>
<keyword evidence="4" id="KW-0677">Repeat</keyword>
<dbReference type="PANTHER" id="PTHR24198:SF165">
    <property type="entry name" value="ANKYRIN REPEAT-CONTAINING PROTEIN-RELATED"/>
    <property type="match status" value="1"/>
</dbReference>
<dbReference type="InterPro" id="IPR036770">
    <property type="entry name" value="Ankyrin_rpt-contain_sf"/>
</dbReference>
<comment type="subunit">
    <text evidence="10">Homotetramer in membranes.</text>
</comment>
<dbReference type="PANTHER" id="PTHR24198">
    <property type="entry name" value="ANKYRIN REPEAT AND PROTEIN KINASE DOMAIN-CONTAINING PROTEIN"/>
    <property type="match status" value="1"/>
</dbReference>
<evidence type="ECO:0000256" key="7">
    <source>
        <dbReference type="ARBA" id="ARBA00023136"/>
    </source>
</evidence>
<keyword evidence="8" id="KW-1053">Target membrane</keyword>
<evidence type="ECO:0000256" key="2">
    <source>
        <dbReference type="ARBA" id="ARBA00022483"/>
    </source>
</evidence>
<evidence type="ECO:0000256" key="5">
    <source>
        <dbReference type="ARBA" id="ARBA00023028"/>
    </source>
</evidence>
<dbReference type="GO" id="GO:0044218">
    <property type="term" value="C:other organism cell membrane"/>
    <property type="evidence" value="ECO:0007669"/>
    <property type="project" value="UniProtKB-KW"/>
</dbReference>
<feature type="repeat" description="ANK" evidence="12">
    <location>
        <begin position="57"/>
        <end position="89"/>
    </location>
</feature>
<protein>
    <recommendedName>
        <fullName evidence="11">Alpha-latrotoxin</fullName>
    </recommendedName>
</protein>
<dbReference type="AlphaFoldDB" id="A0AAJ6QXN7"/>
<evidence type="ECO:0000256" key="8">
    <source>
        <dbReference type="ARBA" id="ARBA00023298"/>
    </source>
</evidence>
<keyword evidence="5" id="KW-0638">Presynaptic neurotoxin</keyword>
<comment type="similarity">
    <text evidence="9">Belongs to the cationic peptide 01 (latrotoxin) family. 03 (alpha-latrotoxin) subfamily.</text>
</comment>
<dbReference type="InterPro" id="IPR002110">
    <property type="entry name" value="Ankyrin_rpt"/>
</dbReference>
<reference evidence="14" key="1">
    <citation type="submission" date="2025-08" db="UniProtKB">
        <authorList>
            <consortium name="RefSeq"/>
        </authorList>
    </citation>
    <scope>IDENTIFICATION</scope>
</reference>
<dbReference type="SUPFAM" id="SSF48403">
    <property type="entry name" value="Ankyrin repeat"/>
    <property type="match status" value="1"/>
</dbReference>
<dbReference type="Proteomes" id="UP000694867">
    <property type="component" value="Unplaced"/>
</dbReference>
<evidence type="ECO:0000256" key="9">
    <source>
        <dbReference type="ARBA" id="ARBA00049657"/>
    </source>
</evidence>
<evidence type="ECO:0000256" key="12">
    <source>
        <dbReference type="PROSITE-ProRule" id="PRU00023"/>
    </source>
</evidence>
<evidence type="ECO:0000256" key="3">
    <source>
        <dbReference type="ARBA" id="ARBA00022537"/>
    </source>
</evidence>
<keyword evidence="7" id="KW-0472">Membrane</keyword>